<accession>A0AAD1TUM7</accession>
<dbReference type="Gene3D" id="2.20.28.30">
    <property type="entry name" value="RNA polymerase ii, chain L"/>
    <property type="match status" value="1"/>
</dbReference>
<evidence type="ECO:0000313" key="1">
    <source>
        <dbReference type="EMBL" id="CAH6577352.1"/>
    </source>
</evidence>
<gene>
    <name evidence="1" type="ORF">AI2935V1_1564</name>
</gene>
<evidence type="ECO:0000313" key="2">
    <source>
        <dbReference type="Proteomes" id="UP000789647"/>
    </source>
</evidence>
<dbReference type="AlphaFoldDB" id="A0AAD1TUM7"/>
<organism evidence="1 2">
    <name type="scientific">Citrobacter freundii</name>
    <dbReference type="NCBI Taxonomy" id="546"/>
    <lineage>
        <taxon>Bacteria</taxon>
        <taxon>Pseudomonadati</taxon>
        <taxon>Pseudomonadota</taxon>
        <taxon>Gammaproteobacteria</taxon>
        <taxon>Enterobacterales</taxon>
        <taxon>Enterobacteriaceae</taxon>
        <taxon>Citrobacter</taxon>
        <taxon>Citrobacter freundii complex</taxon>
    </lineage>
</organism>
<dbReference type="EMBL" id="OW995941">
    <property type="protein sequence ID" value="CAH6577352.1"/>
    <property type="molecule type" value="Genomic_DNA"/>
</dbReference>
<dbReference type="InterPro" id="IPR029040">
    <property type="entry name" value="RPABC4/Spt4"/>
</dbReference>
<evidence type="ECO:0008006" key="3">
    <source>
        <dbReference type="Google" id="ProtNLM"/>
    </source>
</evidence>
<sequence>MKAYFMCGSCGKQVQIEFEGTIRCPHCKSTKTKHILVGSRPPAWFKQPQQEVKNG</sequence>
<proteinExistence type="predicted"/>
<dbReference type="Proteomes" id="UP000789647">
    <property type="component" value="Chromosome"/>
</dbReference>
<name>A0AAD1TUM7_CITFR</name>
<protein>
    <recommendedName>
        <fullName evidence="3">DNA-directed RNA polymerase subunit P</fullName>
    </recommendedName>
</protein>
<reference evidence="1" key="1">
    <citation type="submission" date="2022-05" db="EMBL/GenBank/DDBJ databases">
        <authorList>
            <person name="Alioto T."/>
            <person name="Alioto T."/>
            <person name="Gomez Garrido J."/>
        </authorList>
    </citation>
    <scope>NUCLEOTIDE SEQUENCE</scope>
    <source>
        <strain evidence="1">112</strain>
    </source>
</reference>
<dbReference type="SUPFAM" id="SSF63393">
    <property type="entry name" value="RNA polymerase subunits"/>
    <property type="match status" value="1"/>
</dbReference>